<dbReference type="SFLD" id="SFLDG01140">
    <property type="entry name" value="C2.B:_Phosphomannomutase_and_P"/>
    <property type="match status" value="1"/>
</dbReference>
<evidence type="ECO:0000313" key="2">
    <source>
        <dbReference type="Proteomes" id="UP001165460"/>
    </source>
</evidence>
<evidence type="ECO:0000313" key="1">
    <source>
        <dbReference type="EMBL" id="MCJ0743879.1"/>
    </source>
</evidence>
<organism evidence="1 2">
    <name type="scientific">Pedobacter montanisoli</name>
    <dbReference type="NCBI Taxonomy" id="2923277"/>
    <lineage>
        <taxon>Bacteria</taxon>
        <taxon>Pseudomonadati</taxon>
        <taxon>Bacteroidota</taxon>
        <taxon>Sphingobacteriia</taxon>
        <taxon>Sphingobacteriales</taxon>
        <taxon>Sphingobacteriaceae</taxon>
        <taxon>Pedobacter</taxon>
    </lineage>
</organism>
<keyword evidence="2" id="KW-1185">Reference proteome</keyword>
<reference evidence="1" key="1">
    <citation type="submission" date="2022-03" db="EMBL/GenBank/DDBJ databases">
        <authorList>
            <person name="Woo C.Y."/>
        </authorList>
    </citation>
    <scope>NUCLEOTIDE SEQUENCE</scope>
    <source>
        <strain evidence="1">CYS-01</strain>
    </source>
</reference>
<dbReference type="SFLD" id="SFLDS00003">
    <property type="entry name" value="Haloacid_Dehalogenase"/>
    <property type="match status" value="1"/>
</dbReference>
<dbReference type="Gene3D" id="3.30.1240.10">
    <property type="match status" value="1"/>
</dbReference>
<dbReference type="PANTHER" id="PTHR10000:SF25">
    <property type="entry name" value="PHOSPHATASE YKRA-RELATED"/>
    <property type="match status" value="1"/>
</dbReference>
<dbReference type="NCBIfam" id="TIGR00099">
    <property type="entry name" value="Cof-subfamily"/>
    <property type="match status" value="1"/>
</dbReference>
<dbReference type="Proteomes" id="UP001165460">
    <property type="component" value="Unassembled WGS sequence"/>
</dbReference>
<name>A0ABS9ZZZ0_9SPHI</name>
<dbReference type="Pfam" id="PF08282">
    <property type="entry name" value="Hydrolase_3"/>
    <property type="match status" value="1"/>
</dbReference>
<sequence length="264" mass="29591">MHEPLHQTEAVFFDFDGTLQGFDTHQISSSTMRSLHALKKKGIKIFIATGRSLDGFPALQELEFDGYIFNNGVICADDKRDIFHISYIDEWDVKQLIEYSVQEKLAFSIMKLGHFSINHVNDYAEQAFNFLNIPVPEIADPSLLRTDDITQLNIFVDEDKEHFVVNTVMRNVESSRWMPYFADINPKGLNKMAGVAKMAERFGIDLSKTLAFGDGGNDKPMLAGCGFGVAMGTASTDVKQAANYVTHSADEDGVYKALKYLKLL</sequence>
<protein>
    <submittedName>
        <fullName evidence="1">Cof-type HAD-IIB family hydrolase</fullName>
    </submittedName>
</protein>
<accession>A0ABS9ZZZ0</accession>
<dbReference type="InterPro" id="IPR023214">
    <property type="entry name" value="HAD_sf"/>
</dbReference>
<dbReference type="InterPro" id="IPR000150">
    <property type="entry name" value="Cof"/>
</dbReference>
<gene>
    <name evidence="1" type="ORF">MMF97_14265</name>
</gene>
<comment type="caution">
    <text evidence="1">The sequence shown here is derived from an EMBL/GenBank/DDBJ whole genome shotgun (WGS) entry which is preliminary data.</text>
</comment>
<dbReference type="RefSeq" id="WP_243363217.1">
    <property type="nucleotide sequence ID" value="NZ_JALGBH010000002.1"/>
</dbReference>
<keyword evidence="1" id="KW-0378">Hydrolase</keyword>
<dbReference type="SUPFAM" id="SSF56784">
    <property type="entry name" value="HAD-like"/>
    <property type="match status" value="1"/>
</dbReference>
<dbReference type="PANTHER" id="PTHR10000">
    <property type="entry name" value="PHOSPHOSERINE PHOSPHATASE"/>
    <property type="match status" value="1"/>
</dbReference>
<dbReference type="InterPro" id="IPR006379">
    <property type="entry name" value="HAD-SF_hydro_IIB"/>
</dbReference>
<dbReference type="NCBIfam" id="TIGR01484">
    <property type="entry name" value="HAD-SF-IIB"/>
    <property type="match status" value="1"/>
</dbReference>
<dbReference type="Gene3D" id="3.40.50.1000">
    <property type="entry name" value="HAD superfamily/HAD-like"/>
    <property type="match status" value="1"/>
</dbReference>
<dbReference type="InterPro" id="IPR036412">
    <property type="entry name" value="HAD-like_sf"/>
</dbReference>
<proteinExistence type="predicted"/>
<dbReference type="GO" id="GO:0016787">
    <property type="term" value="F:hydrolase activity"/>
    <property type="evidence" value="ECO:0007669"/>
    <property type="project" value="UniProtKB-KW"/>
</dbReference>
<dbReference type="EMBL" id="JALGBH010000002">
    <property type="protein sequence ID" value="MCJ0743879.1"/>
    <property type="molecule type" value="Genomic_DNA"/>
</dbReference>